<dbReference type="EMBL" id="PYNF01000014">
    <property type="protein sequence ID" value="PSU96800.1"/>
    <property type="molecule type" value="Genomic_DNA"/>
</dbReference>
<sequence length="93" mass="10625">MISVNFELAKQAYAKVLMYPYGGEIEQHEYTALRVFRWDLARAGKPIDKAFDLRLQAGGYRKIATQPARAHRPLPACVLAQMSESWKSQHGYL</sequence>
<dbReference type="RefSeq" id="WP_036795058.1">
    <property type="nucleotide sequence ID" value="NZ_JAUZMX010000001.1"/>
</dbReference>
<evidence type="ECO:0000313" key="2">
    <source>
        <dbReference type="Proteomes" id="UP000241426"/>
    </source>
</evidence>
<evidence type="ECO:0000313" key="1">
    <source>
        <dbReference type="EMBL" id="PSU96800.1"/>
    </source>
</evidence>
<comment type="caution">
    <text evidence="1">The sequence shown here is derived from an EMBL/GenBank/DDBJ whole genome shotgun (WGS) entry which is preliminary data.</text>
</comment>
<organism evidence="1 2">
    <name type="scientific">Photobacterium kishitanii</name>
    <dbReference type="NCBI Taxonomy" id="318456"/>
    <lineage>
        <taxon>Bacteria</taxon>
        <taxon>Pseudomonadati</taxon>
        <taxon>Pseudomonadota</taxon>
        <taxon>Gammaproteobacteria</taxon>
        <taxon>Vibrionales</taxon>
        <taxon>Vibrionaceae</taxon>
        <taxon>Photobacterium</taxon>
    </lineage>
</organism>
<accession>A0A2T3KFG7</accession>
<dbReference type="Proteomes" id="UP000241426">
    <property type="component" value="Unassembled WGS sequence"/>
</dbReference>
<dbReference type="eggNOG" id="ENOG5031NDN">
    <property type="taxonomic scope" value="Bacteria"/>
</dbReference>
<dbReference type="GeneID" id="29944134"/>
<protein>
    <submittedName>
        <fullName evidence="1">Uncharacterized protein</fullName>
    </submittedName>
</protein>
<accession>A0A0B7J8N2</accession>
<reference evidence="1 2" key="1">
    <citation type="submission" date="2018-01" db="EMBL/GenBank/DDBJ databases">
        <title>Whole genome sequencing of Histamine producing bacteria.</title>
        <authorList>
            <person name="Butler K."/>
        </authorList>
    </citation>
    <scope>NUCLEOTIDE SEQUENCE [LARGE SCALE GENOMIC DNA]</scope>
    <source>
        <strain evidence="1 2">FS-7.2</strain>
    </source>
</reference>
<dbReference type="AlphaFoldDB" id="A0A0B7J8N2"/>
<name>A0A0B7J8N2_9GAMM</name>
<gene>
    <name evidence="1" type="ORF">C9J27_15730</name>
</gene>
<proteinExistence type="predicted"/>